<name>A0ABV6DFF8_9BACL</name>
<evidence type="ECO:0000313" key="3">
    <source>
        <dbReference type="Proteomes" id="UP001589776"/>
    </source>
</evidence>
<proteinExistence type="predicted"/>
<keyword evidence="1" id="KW-0812">Transmembrane</keyword>
<dbReference type="RefSeq" id="WP_377468360.1">
    <property type="nucleotide sequence ID" value="NZ_JBHLWN010000015.1"/>
</dbReference>
<evidence type="ECO:0000313" key="2">
    <source>
        <dbReference type="EMBL" id="MFC0211380.1"/>
    </source>
</evidence>
<dbReference type="EMBL" id="JBHLWN010000015">
    <property type="protein sequence ID" value="MFC0211380.1"/>
    <property type="molecule type" value="Genomic_DNA"/>
</dbReference>
<keyword evidence="1" id="KW-1133">Transmembrane helix</keyword>
<feature type="transmembrane region" description="Helical" evidence="1">
    <location>
        <begin position="34"/>
        <end position="52"/>
    </location>
</feature>
<dbReference type="Proteomes" id="UP001589776">
    <property type="component" value="Unassembled WGS sequence"/>
</dbReference>
<organism evidence="2 3">
    <name type="scientific">Paenibacillus chartarius</name>
    <dbReference type="NCBI Taxonomy" id="747481"/>
    <lineage>
        <taxon>Bacteria</taxon>
        <taxon>Bacillati</taxon>
        <taxon>Bacillota</taxon>
        <taxon>Bacilli</taxon>
        <taxon>Bacillales</taxon>
        <taxon>Paenibacillaceae</taxon>
        <taxon>Paenibacillus</taxon>
    </lineage>
</organism>
<sequence>MRWLDRNEGMIMKILSIIFLGFGAGQILNREYYLALESGLMSILIYMIYRAGSNLDKHL</sequence>
<accession>A0ABV6DFF8</accession>
<evidence type="ECO:0000256" key="1">
    <source>
        <dbReference type="SAM" id="Phobius"/>
    </source>
</evidence>
<comment type="caution">
    <text evidence="2">The sequence shown here is derived from an EMBL/GenBank/DDBJ whole genome shotgun (WGS) entry which is preliminary data.</text>
</comment>
<protein>
    <submittedName>
        <fullName evidence="2">Uncharacterized protein</fullName>
    </submittedName>
</protein>
<reference evidence="2 3" key="1">
    <citation type="submission" date="2024-09" db="EMBL/GenBank/DDBJ databases">
        <authorList>
            <person name="Sun Q."/>
            <person name="Mori K."/>
        </authorList>
    </citation>
    <scope>NUCLEOTIDE SEQUENCE [LARGE SCALE GENOMIC DNA]</scope>
    <source>
        <strain evidence="2 3">CCM 7759</strain>
    </source>
</reference>
<keyword evidence="1" id="KW-0472">Membrane</keyword>
<keyword evidence="3" id="KW-1185">Reference proteome</keyword>
<feature type="transmembrane region" description="Helical" evidence="1">
    <location>
        <begin position="12"/>
        <end position="28"/>
    </location>
</feature>
<gene>
    <name evidence="2" type="ORF">ACFFK0_02770</name>
</gene>